<evidence type="ECO:0000313" key="2">
    <source>
        <dbReference type="Proteomes" id="UP000242502"/>
    </source>
</evidence>
<sequence length="143" mass="16035">MKQSLSRCNHLATINRPTTKKKSAKRCIVEVIVPHTIDSTLIVLPMISSLTQQTSERWITWVTHRTPNKQYLLNNGAKLDKLRIVHVTKYSDVRWITCQALVQNNSHTVVAEQDDWSDGDINLLESAGIKGNTQGIAITTSEG</sequence>
<dbReference type="Proteomes" id="UP000242502">
    <property type="component" value="Unassembled WGS sequence"/>
</dbReference>
<accession>A0A1D2QSU8</accession>
<proteinExistence type="predicted"/>
<dbReference type="Gene3D" id="3.40.50.300">
    <property type="entry name" value="P-loop containing nucleotide triphosphate hydrolases"/>
    <property type="match status" value="1"/>
</dbReference>
<dbReference type="AlphaFoldDB" id="A0A1D2QSU8"/>
<protein>
    <submittedName>
        <fullName evidence="1">Uncharacterized protein</fullName>
    </submittedName>
</protein>
<dbReference type="EMBL" id="MDLC01000006">
    <property type="protein sequence ID" value="ODS24647.1"/>
    <property type="molecule type" value="Genomic_DNA"/>
</dbReference>
<dbReference type="STRING" id="62101.AB835_02665"/>
<evidence type="ECO:0000313" key="1">
    <source>
        <dbReference type="EMBL" id="ODS24647.1"/>
    </source>
</evidence>
<dbReference type="InterPro" id="IPR027417">
    <property type="entry name" value="P-loop_NTPase"/>
</dbReference>
<dbReference type="SUPFAM" id="SSF52540">
    <property type="entry name" value="P-loop containing nucleoside triphosphate hydrolases"/>
    <property type="match status" value="1"/>
</dbReference>
<gene>
    <name evidence="1" type="ORF">AB835_02665</name>
</gene>
<name>A0A1D2QSU8_9GAMM</name>
<comment type="caution">
    <text evidence="1">The sequence shown here is derived from an EMBL/GenBank/DDBJ whole genome shotgun (WGS) entry which is preliminary data.</text>
</comment>
<reference evidence="1 2" key="1">
    <citation type="journal article" date="2016" name="Appl. Environ. Microbiol.">
        <title>Lack of Overt Genome Reduction in the Bryostatin-Producing Bryozoan Symbiont "Candidatus Endobugula sertula".</title>
        <authorList>
            <person name="Miller I.J."/>
            <person name="Vanee N."/>
            <person name="Fong S.S."/>
            <person name="Lim-Fong G.E."/>
            <person name="Kwan J.C."/>
        </authorList>
    </citation>
    <scope>NUCLEOTIDE SEQUENCE [LARGE SCALE GENOMIC DNA]</scope>
    <source>
        <strain evidence="1">AB1-4</strain>
    </source>
</reference>
<organism evidence="1 2">
    <name type="scientific">Candidatus Endobugula sertula</name>
    <name type="common">Bugula neritina bacterial symbiont</name>
    <dbReference type="NCBI Taxonomy" id="62101"/>
    <lineage>
        <taxon>Bacteria</taxon>
        <taxon>Pseudomonadati</taxon>
        <taxon>Pseudomonadota</taxon>
        <taxon>Gammaproteobacteria</taxon>
        <taxon>Cellvibrionales</taxon>
        <taxon>Cellvibrionaceae</taxon>
        <taxon>Candidatus Endobugula</taxon>
    </lineage>
</organism>